<sequence>MTMLECLATTDAKVVDDLISTSTFENPDPIRAAKFDNKPSWDNGKGGFNNKPSWDNWSKKK</sequence>
<dbReference type="NCBIfam" id="NF041721">
    <property type="entry name" value="phane_AmcA_1"/>
    <property type="match status" value="1"/>
</dbReference>
<organism evidence="2 3">
    <name type="scientific">Streptosporangium album</name>
    <dbReference type="NCBI Taxonomy" id="47479"/>
    <lineage>
        <taxon>Bacteria</taxon>
        <taxon>Bacillati</taxon>
        <taxon>Actinomycetota</taxon>
        <taxon>Actinomycetes</taxon>
        <taxon>Streptosporangiales</taxon>
        <taxon>Streptosporangiaceae</taxon>
        <taxon>Streptosporangium</taxon>
    </lineage>
</organism>
<feature type="compositionally biased region" description="Polar residues" evidence="1">
    <location>
        <begin position="50"/>
        <end position="61"/>
    </location>
</feature>
<feature type="region of interest" description="Disordered" evidence="1">
    <location>
        <begin position="29"/>
        <end position="61"/>
    </location>
</feature>
<evidence type="ECO:0000256" key="1">
    <source>
        <dbReference type="SAM" id="MobiDB-lite"/>
    </source>
</evidence>
<dbReference type="EMBL" id="JACHJU010000001">
    <property type="protein sequence ID" value="MBB4936085.1"/>
    <property type="molecule type" value="Genomic_DNA"/>
</dbReference>
<keyword evidence="3" id="KW-1185">Reference proteome</keyword>
<dbReference type="AlphaFoldDB" id="A0A7W7RQ33"/>
<evidence type="ECO:0000313" key="2">
    <source>
        <dbReference type="EMBL" id="MBB4936085.1"/>
    </source>
</evidence>
<name>A0A7W7RQ33_9ACTN</name>
<evidence type="ECO:0000313" key="3">
    <source>
        <dbReference type="Proteomes" id="UP000534286"/>
    </source>
</evidence>
<comment type="caution">
    <text evidence="2">The sequence shown here is derived from an EMBL/GenBank/DDBJ whole genome shotgun (WGS) entry which is preliminary data.</text>
</comment>
<reference evidence="2 3" key="1">
    <citation type="submission" date="2020-08" db="EMBL/GenBank/DDBJ databases">
        <title>Sequencing the genomes of 1000 actinobacteria strains.</title>
        <authorList>
            <person name="Klenk H.-P."/>
        </authorList>
    </citation>
    <scope>NUCLEOTIDE SEQUENCE [LARGE SCALE GENOMIC DNA]</scope>
    <source>
        <strain evidence="2 3">DSM 43023</strain>
    </source>
</reference>
<accession>A0A7W7RQ33</accession>
<dbReference type="RefSeq" id="WP_184756669.1">
    <property type="nucleotide sequence ID" value="NZ_BAABEK010000002.1"/>
</dbReference>
<proteinExistence type="predicted"/>
<protein>
    <submittedName>
        <fullName evidence="2">Uncharacterized protein</fullName>
    </submittedName>
</protein>
<gene>
    <name evidence="2" type="ORF">FHR32_000390</name>
</gene>
<dbReference type="Proteomes" id="UP000534286">
    <property type="component" value="Unassembled WGS sequence"/>
</dbReference>